<name>A0A7R9BYW9_9CRUS</name>
<feature type="transmembrane region" description="Helical" evidence="7">
    <location>
        <begin position="172"/>
        <end position="200"/>
    </location>
</feature>
<evidence type="ECO:0000256" key="6">
    <source>
        <dbReference type="SAM" id="MobiDB-lite"/>
    </source>
</evidence>
<dbReference type="GO" id="GO:0016020">
    <property type="term" value="C:membrane"/>
    <property type="evidence" value="ECO:0007669"/>
    <property type="project" value="UniProtKB-SubCell"/>
</dbReference>
<feature type="region of interest" description="Disordered" evidence="6">
    <location>
        <begin position="437"/>
        <end position="473"/>
    </location>
</feature>
<dbReference type="PANTHER" id="PTHR23506">
    <property type="entry name" value="GH10249P"/>
    <property type="match status" value="1"/>
</dbReference>
<keyword evidence="2" id="KW-0813">Transport</keyword>
<evidence type="ECO:0000256" key="7">
    <source>
        <dbReference type="SAM" id="Phobius"/>
    </source>
</evidence>
<comment type="subcellular location">
    <subcellularLocation>
        <location evidence="1">Membrane</location>
        <topology evidence="1">Multi-pass membrane protein</topology>
    </subcellularLocation>
</comment>
<evidence type="ECO:0000313" key="9">
    <source>
        <dbReference type="Proteomes" id="UP000678499"/>
    </source>
</evidence>
<dbReference type="PANTHER" id="PTHR23506:SF26">
    <property type="entry name" value="MFS-TYPE TRANSPORTER SLC18B1"/>
    <property type="match status" value="1"/>
</dbReference>
<organism evidence="8">
    <name type="scientific">Notodromas monacha</name>
    <dbReference type="NCBI Taxonomy" id="399045"/>
    <lineage>
        <taxon>Eukaryota</taxon>
        <taxon>Metazoa</taxon>
        <taxon>Ecdysozoa</taxon>
        <taxon>Arthropoda</taxon>
        <taxon>Crustacea</taxon>
        <taxon>Oligostraca</taxon>
        <taxon>Ostracoda</taxon>
        <taxon>Podocopa</taxon>
        <taxon>Podocopida</taxon>
        <taxon>Cypridocopina</taxon>
        <taxon>Cypridoidea</taxon>
        <taxon>Cyprididae</taxon>
        <taxon>Notodromas</taxon>
    </lineage>
</organism>
<dbReference type="Gene3D" id="1.20.1250.20">
    <property type="entry name" value="MFS general substrate transporter like domains"/>
    <property type="match status" value="2"/>
</dbReference>
<feature type="transmembrane region" description="Helical" evidence="7">
    <location>
        <begin position="402"/>
        <end position="427"/>
    </location>
</feature>
<dbReference type="Proteomes" id="UP000678499">
    <property type="component" value="Unassembled WGS sequence"/>
</dbReference>
<sequence>MCIRFTNLIQGSVPFFAVSLLVRIAEGLGYGIFTTASYTIIFKMFPDSFAKIIGLLETFAGIGLAAGPALGGALNEPPAVQFTVAHLPAVKRQSLQLPARAVLGLSNPQPTKLRSGHPIVEEPQQSVTGPQFGGLGIGETKHCPGWQLEGPAFDGWRVRDRELNGWRLTGHAFAVGGFFAPFMFLGGLFLVTSVMLICAVPPEHKYVASGTSSDDKHVADNGMRGKHLFMDVQALLSIIHVFYASFMFSYAFPVLEPHLTEEHKLSAMNVALVFCAILGPYAVSTLVAGHLIHKVPGSLWLSIGGGWLSLTIGYLLLGPSLMESIIPGDLWVKIVALVLVGSGLGLTTVPTFEALRRAAMEAGFSDDIKTYGIISGTFNAFYCLGEAVGPVVAGFVDDLKGFQFTMLVAMIECGCLVALSVLSHLLSVYPGMRCQRREAQQEPPAAAEARKSSLISPRDSSPAEQALDSETKL</sequence>
<protein>
    <recommendedName>
        <fullName evidence="10">Major facilitator superfamily (MFS) profile domain-containing protein</fullName>
    </recommendedName>
</protein>
<feature type="transmembrane region" description="Helical" evidence="7">
    <location>
        <begin position="267"/>
        <end position="292"/>
    </location>
</feature>
<keyword evidence="4 7" id="KW-1133">Transmembrane helix</keyword>
<dbReference type="EMBL" id="OA886269">
    <property type="protein sequence ID" value="CAD7282726.1"/>
    <property type="molecule type" value="Genomic_DNA"/>
</dbReference>
<evidence type="ECO:0000256" key="3">
    <source>
        <dbReference type="ARBA" id="ARBA00022692"/>
    </source>
</evidence>
<dbReference type="InterPro" id="IPR050930">
    <property type="entry name" value="MFS_Vesicular_Transporter"/>
</dbReference>
<gene>
    <name evidence="8" type="ORF">NMOB1V02_LOCUS10347</name>
</gene>
<evidence type="ECO:0008006" key="10">
    <source>
        <dbReference type="Google" id="ProtNLM"/>
    </source>
</evidence>
<dbReference type="AlphaFoldDB" id="A0A7R9BYW9"/>
<evidence type="ECO:0000256" key="4">
    <source>
        <dbReference type="ARBA" id="ARBA00022989"/>
    </source>
</evidence>
<dbReference type="GO" id="GO:0022857">
    <property type="term" value="F:transmembrane transporter activity"/>
    <property type="evidence" value="ECO:0007669"/>
    <property type="project" value="TreeGrafter"/>
</dbReference>
<reference evidence="8" key="1">
    <citation type="submission" date="2020-11" db="EMBL/GenBank/DDBJ databases">
        <authorList>
            <person name="Tran Van P."/>
        </authorList>
    </citation>
    <scope>NUCLEOTIDE SEQUENCE</scope>
</reference>
<feature type="transmembrane region" description="Helical" evidence="7">
    <location>
        <begin position="299"/>
        <end position="318"/>
    </location>
</feature>
<feature type="transmembrane region" description="Helical" evidence="7">
    <location>
        <begin position="234"/>
        <end position="255"/>
    </location>
</feature>
<feature type="transmembrane region" description="Helical" evidence="7">
    <location>
        <begin position="20"/>
        <end position="41"/>
    </location>
</feature>
<feature type="transmembrane region" description="Helical" evidence="7">
    <location>
        <begin position="373"/>
        <end position="396"/>
    </location>
</feature>
<evidence type="ECO:0000256" key="2">
    <source>
        <dbReference type="ARBA" id="ARBA00022448"/>
    </source>
</evidence>
<keyword evidence="5 7" id="KW-0472">Membrane</keyword>
<keyword evidence="9" id="KW-1185">Reference proteome</keyword>
<dbReference type="EMBL" id="CAJPEX010004232">
    <property type="protein sequence ID" value="CAG0922878.1"/>
    <property type="molecule type" value="Genomic_DNA"/>
</dbReference>
<feature type="compositionally biased region" description="Polar residues" evidence="6">
    <location>
        <begin position="453"/>
        <end position="463"/>
    </location>
</feature>
<accession>A0A7R9BYW9</accession>
<keyword evidence="3 7" id="KW-0812">Transmembrane</keyword>
<evidence type="ECO:0000256" key="5">
    <source>
        <dbReference type="ARBA" id="ARBA00023136"/>
    </source>
</evidence>
<dbReference type="SUPFAM" id="SSF103473">
    <property type="entry name" value="MFS general substrate transporter"/>
    <property type="match status" value="2"/>
</dbReference>
<proteinExistence type="predicted"/>
<dbReference type="OrthoDB" id="446368at2759"/>
<dbReference type="InterPro" id="IPR036259">
    <property type="entry name" value="MFS_trans_sf"/>
</dbReference>
<feature type="transmembrane region" description="Helical" evidence="7">
    <location>
        <begin position="53"/>
        <end position="74"/>
    </location>
</feature>
<feature type="transmembrane region" description="Helical" evidence="7">
    <location>
        <begin position="330"/>
        <end position="352"/>
    </location>
</feature>
<evidence type="ECO:0000313" key="8">
    <source>
        <dbReference type="EMBL" id="CAD7282726.1"/>
    </source>
</evidence>
<evidence type="ECO:0000256" key="1">
    <source>
        <dbReference type="ARBA" id="ARBA00004141"/>
    </source>
</evidence>